<protein>
    <submittedName>
        <fullName evidence="1">Uncharacterized protein</fullName>
    </submittedName>
</protein>
<dbReference type="EMBL" id="WEKV01000016">
    <property type="protein sequence ID" value="KAB7783434.1"/>
    <property type="molecule type" value="Genomic_DNA"/>
</dbReference>
<proteinExistence type="predicted"/>
<dbReference type="Proteomes" id="UP000469949">
    <property type="component" value="Unassembled WGS sequence"/>
</dbReference>
<organism evidence="1 2">
    <name type="scientific">Methylorubrum populi</name>
    <dbReference type="NCBI Taxonomy" id="223967"/>
    <lineage>
        <taxon>Bacteria</taxon>
        <taxon>Pseudomonadati</taxon>
        <taxon>Pseudomonadota</taxon>
        <taxon>Alphaproteobacteria</taxon>
        <taxon>Hyphomicrobiales</taxon>
        <taxon>Methylobacteriaceae</taxon>
        <taxon>Methylorubrum</taxon>
    </lineage>
</organism>
<accession>A0A833N2B3</accession>
<dbReference type="AlphaFoldDB" id="A0A833N2B3"/>
<sequence>MLTLPFSETTKGLSPLFLAFVGGEGAEEPERCTH</sequence>
<evidence type="ECO:0000313" key="1">
    <source>
        <dbReference type="EMBL" id="KAB7783434.1"/>
    </source>
</evidence>
<name>A0A833N2B3_9HYPH</name>
<evidence type="ECO:0000313" key="2">
    <source>
        <dbReference type="Proteomes" id="UP000469949"/>
    </source>
</evidence>
<reference evidence="1 2" key="1">
    <citation type="submission" date="2019-10" db="EMBL/GenBank/DDBJ databases">
        <title>Draft Genome Sequence of the Caffeine Degrading Methylotroph Methylorubrum populi PINKEL.</title>
        <authorList>
            <person name="Dawson S.C."/>
            <person name="Zhang X."/>
            <person name="Wright M.E."/>
            <person name="Sharma G."/>
            <person name="Langner J.T."/>
            <person name="Ditty J.L."/>
            <person name="Subuyuj G.A."/>
        </authorList>
    </citation>
    <scope>NUCLEOTIDE SEQUENCE [LARGE SCALE GENOMIC DNA]</scope>
    <source>
        <strain evidence="1 2">Pinkel</strain>
    </source>
</reference>
<gene>
    <name evidence="1" type="ORF">F8B43_3996</name>
</gene>
<comment type="caution">
    <text evidence="1">The sequence shown here is derived from an EMBL/GenBank/DDBJ whole genome shotgun (WGS) entry which is preliminary data.</text>
</comment>